<proteinExistence type="predicted"/>
<dbReference type="CDD" id="cd09874">
    <property type="entry name" value="PIN_MT3492-like"/>
    <property type="match status" value="1"/>
</dbReference>
<dbReference type="AlphaFoldDB" id="A0A6J6X101"/>
<dbReference type="InterPro" id="IPR002716">
    <property type="entry name" value="PIN_dom"/>
</dbReference>
<name>A0A6J6X101_9ZZZZ</name>
<dbReference type="EMBL" id="CAFAAG010000026">
    <property type="protein sequence ID" value="CAB4790139.1"/>
    <property type="molecule type" value="Genomic_DNA"/>
</dbReference>
<dbReference type="Pfam" id="PF01850">
    <property type="entry name" value="PIN"/>
    <property type="match status" value="1"/>
</dbReference>
<protein>
    <submittedName>
        <fullName evidence="2">Unannotated protein</fullName>
    </submittedName>
</protein>
<evidence type="ECO:0000313" key="2">
    <source>
        <dbReference type="EMBL" id="CAB4790139.1"/>
    </source>
</evidence>
<organism evidence="2">
    <name type="scientific">freshwater metagenome</name>
    <dbReference type="NCBI Taxonomy" id="449393"/>
    <lineage>
        <taxon>unclassified sequences</taxon>
        <taxon>metagenomes</taxon>
        <taxon>ecological metagenomes</taxon>
    </lineage>
</organism>
<reference evidence="2" key="1">
    <citation type="submission" date="2020-05" db="EMBL/GenBank/DDBJ databases">
        <authorList>
            <person name="Chiriac C."/>
            <person name="Salcher M."/>
            <person name="Ghai R."/>
            <person name="Kavagutti S V."/>
        </authorList>
    </citation>
    <scope>NUCLEOTIDE SEQUENCE</scope>
</reference>
<dbReference type="InterPro" id="IPR029060">
    <property type="entry name" value="PIN-like_dom_sf"/>
</dbReference>
<dbReference type="Gene3D" id="3.40.50.1010">
    <property type="entry name" value="5'-nuclease"/>
    <property type="match status" value="1"/>
</dbReference>
<sequence>MTIMLDTSALVALHTSGIARTITHDAIKGDADWCASALALTEAMSIIDRMSEQEFVRHDLEDAIRHTWDYVSIVPVDQRCLDEAAILVRQQPLHISDAIHLAAATRLPKPLKYVTFDPAQIPVALSLGFDVVSS</sequence>
<feature type="domain" description="PIN" evidence="1">
    <location>
        <begin position="3"/>
        <end position="107"/>
    </location>
</feature>
<gene>
    <name evidence="2" type="ORF">UFOPK2975_00528</name>
</gene>
<evidence type="ECO:0000259" key="1">
    <source>
        <dbReference type="Pfam" id="PF01850"/>
    </source>
</evidence>
<dbReference type="SUPFAM" id="SSF88723">
    <property type="entry name" value="PIN domain-like"/>
    <property type="match status" value="1"/>
</dbReference>
<accession>A0A6J6X101</accession>